<dbReference type="EMBL" id="CP038635">
    <property type="protein sequence ID" value="QBY54379.1"/>
    <property type="molecule type" value="Genomic_DNA"/>
</dbReference>
<dbReference type="STRING" id="1349762.GCA_001592245_05294"/>
<sequence length="341" mass="38108">MGRSALDRGTARSFARVALDNILRRYPYKVDHMMCATGDVAEPATWHPAFCGSYDWHSSVHMHWLLVRLLALYPDLDEAAELRDALDAQLRPQHIAVELDYFHRPGSRTFERPYGWGWVLKLQAELLALAQQDPRAAAWADACAPLASHLSRQLAEFLDAADFPVRTGTHFNSAFACVMALAYARATQDTALRRAIVRRAHRWFGHDRSYPARYEPGGDEFLSGGMTEAVLMHAVMDGSAFGQWWEMFVPGAAELANWLTPVEVANRSDPKTSHLDGLNLSRAWCWRLLEPALPESLRPLAVRAWSDHIEASLPYAVAGEYVSTHWLASFAVLAMAEPVGG</sequence>
<dbReference type="RefSeq" id="WP_135705986.1">
    <property type="nucleotide sequence ID" value="NZ_CP038635.1"/>
</dbReference>
<dbReference type="AlphaFoldDB" id="A0A4P7LIF9"/>
<gene>
    <name evidence="1" type="ORF">E0W60_25555</name>
</gene>
<evidence type="ECO:0000313" key="2">
    <source>
        <dbReference type="Proteomes" id="UP000295294"/>
    </source>
</evidence>
<dbReference type="KEGG" id="cox:E0W60_25555"/>
<name>A0A4P7LIF9_9BURK</name>
<proteinExistence type="predicted"/>
<dbReference type="OrthoDB" id="9779797at2"/>
<organism evidence="1 2">
    <name type="scientific">Cupriavidus oxalaticus</name>
    <dbReference type="NCBI Taxonomy" id="96344"/>
    <lineage>
        <taxon>Bacteria</taxon>
        <taxon>Pseudomonadati</taxon>
        <taxon>Pseudomonadota</taxon>
        <taxon>Betaproteobacteria</taxon>
        <taxon>Burkholderiales</taxon>
        <taxon>Burkholderiaceae</taxon>
        <taxon>Cupriavidus</taxon>
    </lineage>
</organism>
<protein>
    <submittedName>
        <fullName evidence="1">DUF2891 domain-containing protein</fullName>
    </submittedName>
</protein>
<reference evidence="1 2" key="1">
    <citation type="submission" date="2019-03" db="EMBL/GenBank/DDBJ databases">
        <title>Efficiently degradation of phenoxyalkanoic acid herbicides by Cupriavidus oxalaticus strain X32.</title>
        <authorList>
            <person name="Sheng X."/>
        </authorList>
    </citation>
    <scope>NUCLEOTIDE SEQUENCE [LARGE SCALE GENOMIC DNA]</scope>
    <source>
        <strain evidence="1 2">X32</strain>
    </source>
</reference>
<dbReference type="Pfam" id="PF11199">
    <property type="entry name" value="DUF2891"/>
    <property type="match status" value="1"/>
</dbReference>
<accession>A0A4P7LIF9</accession>
<dbReference type="Proteomes" id="UP000295294">
    <property type="component" value="Chromosome 2"/>
</dbReference>
<dbReference type="InterPro" id="IPR021365">
    <property type="entry name" value="DUF2891"/>
</dbReference>
<evidence type="ECO:0000313" key="1">
    <source>
        <dbReference type="EMBL" id="QBY54379.1"/>
    </source>
</evidence>